<dbReference type="EMBL" id="JACHJS010000001">
    <property type="protein sequence ID" value="MBB4968588.1"/>
    <property type="molecule type" value="Genomic_DNA"/>
</dbReference>
<evidence type="ECO:0000313" key="1">
    <source>
        <dbReference type="EMBL" id="MBB4968588.1"/>
    </source>
</evidence>
<dbReference type="Proteomes" id="UP000542674">
    <property type="component" value="Unassembled WGS sequence"/>
</dbReference>
<dbReference type="Gene3D" id="3.30.70.1230">
    <property type="entry name" value="Nucleotide cyclase"/>
    <property type="match status" value="1"/>
</dbReference>
<protein>
    <recommendedName>
        <fullName evidence="3">Guanylate cyclase domain-containing protein</fullName>
    </recommendedName>
</protein>
<gene>
    <name evidence="1" type="ORF">F4559_005947</name>
</gene>
<comment type="caution">
    <text evidence="1">The sequence shown here is derived from an EMBL/GenBank/DDBJ whole genome shotgun (WGS) entry which is preliminary data.</text>
</comment>
<dbReference type="SUPFAM" id="SSF55073">
    <property type="entry name" value="Nucleotide cyclase"/>
    <property type="match status" value="1"/>
</dbReference>
<keyword evidence="2" id="KW-1185">Reference proteome</keyword>
<evidence type="ECO:0008006" key="3">
    <source>
        <dbReference type="Google" id="ProtNLM"/>
    </source>
</evidence>
<evidence type="ECO:0000313" key="2">
    <source>
        <dbReference type="Proteomes" id="UP000542674"/>
    </source>
</evidence>
<dbReference type="AlphaFoldDB" id="A0A7W7T8M2"/>
<sequence>MNLLALERTVVRVDVVDSSSGGVTRQRHLDRALGTVLDQVVDSVRHSRYADAECFRRDDGDSATLLVGAQVPGAWIASDLMRELTIALHDVNRPVHDDYRLRLRIAVDHGPTVMDPPHVNGEAVVTAARLVDAPALRRFVADERDVDFGLIVSDRFHRDVVLAGERGLGLVRFEPVEVVVKDFRQPAWLQVG</sequence>
<organism evidence="1 2">
    <name type="scientific">Saccharothrix violaceirubra</name>
    <dbReference type="NCBI Taxonomy" id="413306"/>
    <lineage>
        <taxon>Bacteria</taxon>
        <taxon>Bacillati</taxon>
        <taxon>Actinomycetota</taxon>
        <taxon>Actinomycetes</taxon>
        <taxon>Pseudonocardiales</taxon>
        <taxon>Pseudonocardiaceae</taxon>
        <taxon>Saccharothrix</taxon>
    </lineage>
</organism>
<dbReference type="InterPro" id="IPR029787">
    <property type="entry name" value="Nucleotide_cyclase"/>
</dbReference>
<proteinExistence type="predicted"/>
<reference evidence="1 2" key="1">
    <citation type="submission" date="2020-08" db="EMBL/GenBank/DDBJ databases">
        <title>Sequencing the genomes of 1000 actinobacteria strains.</title>
        <authorList>
            <person name="Klenk H.-P."/>
        </authorList>
    </citation>
    <scope>NUCLEOTIDE SEQUENCE [LARGE SCALE GENOMIC DNA]</scope>
    <source>
        <strain evidence="1 2">DSM 45084</strain>
    </source>
</reference>
<name>A0A7W7T8M2_9PSEU</name>
<accession>A0A7W7T8M2</accession>
<dbReference type="RefSeq" id="WP_184674236.1">
    <property type="nucleotide sequence ID" value="NZ_BAABAI010000006.1"/>
</dbReference>